<dbReference type="PROSITE" id="PS50181">
    <property type="entry name" value="FBOX"/>
    <property type="match status" value="1"/>
</dbReference>
<reference evidence="3 4" key="1">
    <citation type="journal article" date="2015" name="Sci. Rep.">
        <title>The power of single molecule real-time sequencing technology in the de novo assembly of a eukaryotic genome.</title>
        <authorList>
            <person name="Sakai H."/>
            <person name="Naito K."/>
            <person name="Ogiso-Tanaka E."/>
            <person name="Takahashi Y."/>
            <person name="Iseki K."/>
            <person name="Muto C."/>
            <person name="Satou K."/>
            <person name="Teruya K."/>
            <person name="Shiroma A."/>
            <person name="Shimoji M."/>
            <person name="Hirano T."/>
            <person name="Itoh T."/>
            <person name="Kaga A."/>
            <person name="Tomooka N."/>
        </authorList>
    </citation>
    <scope>NUCLEOTIDE SEQUENCE [LARGE SCALE GENOMIC DNA]</scope>
    <source>
        <strain evidence="4">cv. Shumari</strain>
    </source>
</reference>
<sequence>MKGDNFSRRDSSKREEKNKEKEEDMLPELPDEIIVHILSFVHAKTAVQTSVLNKRYRNLWASLPVFNFDDSSFQDAMSFEVFVDNFLSCRDTSTNVFNVYLDCHYDVYNDHVVDSIIDHVIDTPSITTTIEVLSMFSDELEDESSPFTRMQTFELKCDDLPPLPCLRTYKNICLVHLVDLIYMDVKVLSMFPYELEDKCSPFTRMQTFELITGVHNFELICDASSSAMPRDEQYGKTNIVEDVFLWGS</sequence>
<feature type="region of interest" description="Disordered" evidence="1">
    <location>
        <begin position="1"/>
        <end position="25"/>
    </location>
</feature>
<keyword evidence="4" id="KW-1185">Reference proteome</keyword>
<evidence type="ECO:0000259" key="2">
    <source>
        <dbReference type="PROSITE" id="PS50181"/>
    </source>
</evidence>
<dbReference type="OrthoDB" id="1848700at2759"/>
<dbReference type="InterPro" id="IPR036047">
    <property type="entry name" value="F-box-like_dom_sf"/>
</dbReference>
<gene>
    <name evidence="3" type="primary">Vigan.03G026100</name>
    <name evidence="3" type="ORF">VIGAN_03026100</name>
</gene>
<feature type="domain" description="F-box" evidence="2">
    <location>
        <begin position="23"/>
        <end position="76"/>
    </location>
</feature>
<dbReference type="InterPro" id="IPR053781">
    <property type="entry name" value="F-box_AtFBL13-like"/>
</dbReference>
<dbReference type="CDD" id="cd22160">
    <property type="entry name" value="F-box_AtFBL13-like"/>
    <property type="match status" value="1"/>
</dbReference>
<dbReference type="EMBL" id="AP015036">
    <property type="protein sequence ID" value="BAT80665.1"/>
    <property type="molecule type" value="Genomic_DNA"/>
</dbReference>
<dbReference type="Gene3D" id="1.20.1280.50">
    <property type="match status" value="1"/>
</dbReference>
<evidence type="ECO:0000313" key="4">
    <source>
        <dbReference type="Proteomes" id="UP000291084"/>
    </source>
</evidence>
<evidence type="ECO:0000313" key="3">
    <source>
        <dbReference type="EMBL" id="BAT80665.1"/>
    </source>
</evidence>
<dbReference type="InterPro" id="IPR001810">
    <property type="entry name" value="F-box_dom"/>
</dbReference>
<feature type="compositionally biased region" description="Basic and acidic residues" evidence="1">
    <location>
        <begin position="1"/>
        <end position="24"/>
    </location>
</feature>
<dbReference type="AlphaFoldDB" id="A0A0S3RJ48"/>
<dbReference type="Proteomes" id="UP000291084">
    <property type="component" value="Chromosome 3"/>
</dbReference>
<evidence type="ECO:0000256" key="1">
    <source>
        <dbReference type="SAM" id="MobiDB-lite"/>
    </source>
</evidence>
<dbReference type="InterPro" id="IPR055294">
    <property type="entry name" value="FBL60-like"/>
</dbReference>
<dbReference type="PANTHER" id="PTHR31293">
    <property type="entry name" value="RNI-LIKE SUPERFAMILY PROTEIN"/>
    <property type="match status" value="1"/>
</dbReference>
<dbReference type="PANTHER" id="PTHR31293:SF12">
    <property type="entry name" value="RNI-LIKE SUPERFAMILY PROTEIN"/>
    <property type="match status" value="1"/>
</dbReference>
<proteinExistence type="predicted"/>
<dbReference type="Pfam" id="PF00646">
    <property type="entry name" value="F-box"/>
    <property type="match status" value="1"/>
</dbReference>
<dbReference type="SUPFAM" id="SSF81383">
    <property type="entry name" value="F-box domain"/>
    <property type="match status" value="1"/>
</dbReference>
<accession>A0A0S3RJ48</accession>
<name>A0A0S3RJ48_PHAAN</name>
<organism evidence="3 4">
    <name type="scientific">Vigna angularis var. angularis</name>
    <dbReference type="NCBI Taxonomy" id="157739"/>
    <lineage>
        <taxon>Eukaryota</taxon>
        <taxon>Viridiplantae</taxon>
        <taxon>Streptophyta</taxon>
        <taxon>Embryophyta</taxon>
        <taxon>Tracheophyta</taxon>
        <taxon>Spermatophyta</taxon>
        <taxon>Magnoliopsida</taxon>
        <taxon>eudicotyledons</taxon>
        <taxon>Gunneridae</taxon>
        <taxon>Pentapetalae</taxon>
        <taxon>rosids</taxon>
        <taxon>fabids</taxon>
        <taxon>Fabales</taxon>
        <taxon>Fabaceae</taxon>
        <taxon>Papilionoideae</taxon>
        <taxon>50 kb inversion clade</taxon>
        <taxon>NPAAA clade</taxon>
        <taxon>indigoferoid/millettioid clade</taxon>
        <taxon>Phaseoleae</taxon>
        <taxon>Vigna</taxon>
    </lineage>
</organism>
<protein>
    <recommendedName>
        <fullName evidence="2">F-box domain-containing protein</fullName>
    </recommendedName>
</protein>